<reference evidence="2 3" key="1">
    <citation type="submission" date="2018-02" db="EMBL/GenBank/DDBJ databases">
        <title>novel marine gammaproteobacteria from coastal saline agro ecosystem.</title>
        <authorList>
            <person name="Krishnan R."/>
            <person name="Ramesh Kumar N."/>
        </authorList>
    </citation>
    <scope>NUCLEOTIDE SEQUENCE [LARGE SCALE GENOMIC DNA]</scope>
    <source>
        <strain evidence="2 3">228</strain>
    </source>
</reference>
<accession>A0A2S5KTJ0</accession>
<organism evidence="2 3">
    <name type="scientific">Proteobacteria bacterium 228</name>
    <dbReference type="NCBI Taxonomy" id="2083153"/>
    <lineage>
        <taxon>Bacteria</taxon>
        <taxon>Pseudomonadati</taxon>
        <taxon>Pseudomonadota</taxon>
    </lineage>
</organism>
<feature type="transmembrane region" description="Helical" evidence="1">
    <location>
        <begin position="56"/>
        <end position="76"/>
    </location>
</feature>
<dbReference type="EMBL" id="PRLP01000029">
    <property type="protein sequence ID" value="PPC77586.1"/>
    <property type="molecule type" value="Genomic_DNA"/>
</dbReference>
<evidence type="ECO:0000313" key="2">
    <source>
        <dbReference type="EMBL" id="PPC77586.1"/>
    </source>
</evidence>
<sequence>MQEKTNVKKSVLKALIGLSAILAAFYVDSAFALPTLAQVGNNTTSAIKIVFLVFEYIAVFVGAIVFFMGVYGLFMGQEGQPKGKHIKQAIGGVACSITFILLAMFTVSVTGESNGSSNVQSMDSNMNL</sequence>
<gene>
    <name evidence="2" type="ORF">C4K68_09505</name>
</gene>
<dbReference type="AlphaFoldDB" id="A0A2S5KTJ0"/>
<comment type="caution">
    <text evidence="2">The sequence shown here is derived from an EMBL/GenBank/DDBJ whole genome shotgun (WGS) entry which is preliminary data.</text>
</comment>
<name>A0A2S5KTJ0_9PROT</name>
<feature type="transmembrane region" description="Helical" evidence="1">
    <location>
        <begin position="88"/>
        <end position="109"/>
    </location>
</feature>
<dbReference type="Proteomes" id="UP000238196">
    <property type="component" value="Unassembled WGS sequence"/>
</dbReference>
<evidence type="ECO:0000313" key="3">
    <source>
        <dbReference type="Proteomes" id="UP000238196"/>
    </source>
</evidence>
<keyword evidence="1" id="KW-0472">Membrane</keyword>
<proteinExistence type="predicted"/>
<protein>
    <submittedName>
        <fullName evidence="2">Uncharacterized protein</fullName>
    </submittedName>
</protein>
<keyword evidence="1" id="KW-0812">Transmembrane</keyword>
<evidence type="ECO:0000256" key="1">
    <source>
        <dbReference type="SAM" id="Phobius"/>
    </source>
</evidence>
<keyword evidence="1" id="KW-1133">Transmembrane helix</keyword>